<evidence type="ECO:0000256" key="2">
    <source>
        <dbReference type="SAM" id="MobiDB-lite"/>
    </source>
</evidence>
<dbReference type="InParanoid" id="I7M9Q1"/>
<dbReference type="RefSeq" id="XP_001022701.1">
    <property type="nucleotide sequence ID" value="XM_001022701.1"/>
</dbReference>
<feature type="region of interest" description="Disordered" evidence="2">
    <location>
        <begin position="100"/>
        <end position="119"/>
    </location>
</feature>
<dbReference type="SMART" id="SM00719">
    <property type="entry name" value="Plus3"/>
    <property type="match status" value="1"/>
</dbReference>
<feature type="compositionally biased region" description="Basic and acidic residues" evidence="2">
    <location>
        <begin position="125"/>
        <end position="135"/>
    </location>
</feature>
<dbReference type="GO" id="GO:0003677">
    <property type="term" value="F:DNA binding"/>
    <property type="evidence" value="ECO:0007669"/>
    <property type="project" value="InterPro"/>
</dbReference>
<dbReference type="KEGG" id="tet:TTHERM_00729160"/>
<feature type="compositionally biased region" description="Basic and acidic residues" evidence="2">
    <location>
        <begin position="107"/>
        <end position="119"/>
    </location>
</feature>
<dbReference type="STRING" id="312017.I7M9Q1"/>
<dbReference type="Proteomes" id="UP000009168">
    <property type="component" value="Unassembled WGS sequence"/>
</dbReference>
<dbReference type="SUPFAM" id="SSF159042">
    <property type="entry name" value="Plus3-like"/>
    <property type="match status" value="1"/>
</dbReference>
<dbReference type="InterPro" id="IPR004343">
    <property type="entry name" value="Plus-3_dom"/>
</dbReference>
<keyword evidence="5" id="KW-1185">Reference proteome</keyword>
<evidence type="ECO:0000259" key="3">
    <source>
        <dbReference type="PROSITE" id="PS51360"/>
    </source>
</evidence>
<accession>I7M9Q1</accession>
<evidence type="ECO:0000256" key="1">
    <source>
        <dbReference type="SAM" id="Coils"/>
    </source>
</evidence>
<feature type="region of interest" description="Disordered" evidence="2">
    <location>
        <begin position="125"/>
        <end position="150"/>
    </location>
</feature>
<evidence type="ECO:0000313" key="4">
    <source>
        <dbReference type="EMBL" id="EAS02456.1"/>
    </source>
</evidence>
<proteinExistence type="predicted"/>
<dbReference type="AlphaFoldDB" id="I7M9Q1"/>
<feature type="domain" description="Plus3" evidence="3">
    <location>
        <begin position="171"/>
        <end position="293"/>
    </location>
</feature>
<gene>
    <name evidence="4" type="ORF">TTHERM_00729160</name>
</gene>
<dbReference type="GeneID" id="7829414"/>
<sequence>MDTLLDKKDINANDKDLLKKKKKNTFSQKEVFSDGYDTDGYKDEEDRKKLNQMNEVDRVNELNRRLEERNNKKFDDKIAEKAEKVKTTAGAAVASNIFVDPTNGLDQSKKSQVEKDKMQLKKELETKREKLKDSNSHSNNNNDYNFSQYDDFKSQTHGLAQHQRERNTQSEEFQKLVKQLTLSKDYLNKLLLRSYFHELVKGVYVKVRIGTKYEIYKIEGAHSEGNNTVFTLNNGLKTRKIDLQYISNQNPDQVELCTYYEQNKHEKLQSLVDKKKQFDDLINKKQEKSEKQKYQEIDQQISQKIEQGYYEKQNNLNANEIQTNIGFYKDRILDIDYIEQNQIQVGKSELEKLQKDKVRFQKNVEYLQKQIKLVKHQIVPIFTKNVLEMGSKISEQALNKKNAKIKDKAMIRRQKIQKLQQPYFAFEEQFKQLSQYSTSILLKEIIKNNHSSLHLSSQIQKDLSLIDCSDQTMQSLISNKK</sequence>
<feature type="compositionally biased region" description="Low complexity" evidence="2">
    <location>
        <begin position="136"/>
        <end position="149"/>
    </location>
</feature>
<evidence type="ECO:0000313" key="5">
    <source>
        <dbReference type="Proteomes" id="UP000009168"/>
    </source>
</evidence>
<protein>
    <submittedName>
        <fullName evidence="4">Plus-3 domain protein</fullName>
    </submittedName>
</protein>
<name>I7M9Q1_TETTS</name>
<dbReference type="EMBL" id="GG662537">
    <property type="protein sequence ID" value="EAS02456.1"/>
    <property type="molecule type" value="Genomic_DNA"/>
</dbReference>
<dbReference type="InterPro" id="IPR036128">
    <property type="entry name" value="Plus3-like_sf"/>
</dbReference>
<organism evidence="4 5">
    <name type="scientific">Tetrahymena thermophila (strain SB210)</name>
    <dbReference type="NCBI Taxonomy" id="312017"/>
    <lineage>
        <taxon>Eukaryota</taxon>
        <taxon>Sar</taxon>
        <taxon>Alveolata</taxon>
        <taxon>Ciliophora</taxon>
        <taxon>Intramacronucleata</taxon>
        <taxon>Oligohymenophorea</taxon>
        <taxon>Hymenostomatida</taxon>
        <taxon>Tetrahymenina</taxon>
        <taxon>Tetrahymenidae</taxon>
        <taxon>Tetrahymena</taxon>
    </lineage>
</organism>
<feature type="coiled-coil region" evidence="1">
    <location>
        <begin position="343"/>
        <end position="370"/>
    </location>
</feature>
<dbReference type="HOGENOM" id="CLU_568043_0_0_1"/>
<keyword evidence="1" id="KW-0175">Coiled coil</keyword>
<dbReference type="Pfam" id="PF03126">
    <property type="entry name" value="Plus-3"/>
    <property type="match status" value="1"/>
</dbReference>
<dbReference type="Gene3D" id="3.90.70.200">
    <property type="entry name" value="Plus-3 domain"/>
    <property type="match status" value="1"/>
</dbReference>
<dbReference type="PROSITE" id="PS51360">
    <property type="entry name" value="PLUS3"/>
    <property type="match status" value="1"/>
</dbReference>
<reference evidence="5" key="1">
    <citation type="journal article" date="2006" name="PLoS Biol.">
        <title>Macronuclear genome sequence of the ciliate Tetrahymena thermophila, a model eukaryote.</title>
        <authorList>
            <person name="Eisen J.A."/>
            <person name="Coyne R.S."/>
            <person name="Wu M."/>
            <person name="Wu D."/>
            <person name="Thiagarajan M."/>
            <person name="Wortman J.R."/>
            <person name="Badger J.H."/>
            <person name="Ren Q."/>
            <person name="Amedeo P."/>
            <person name="Jones K.M."/>
            <person name="Tallon L.J."/>
            <person name="Delcher A.L."/>
            <person name="Salzberg S.L."/>
            <person name="Silva J.C."/>
            <person name="Haas B.J."/>
            <person name="Majoros W.H."/>
            <person name="Farzad M."/>
            <person name="Carlton J.M."/>
            <person name="Smith R.K. Jr."/>
            <person name="Garg J."/>
            <person name="Pearlman R.E."/>
            <person name="Karrer K.M."/>
            <person name="Sun L."/>
            <person name="Manning G."/>
            <person name="Elde N.C."/>
            <person name="Turkewitz A.P."/>
            <person name="Asai D.J."/>
            <person name="Wilkes D.E."/>
            <person name="Wang Y."/>
            <person name="Cai H."/>
            <person name="Collins K."/>
            <person name="Stewart B.A."/>
            <person name="Lee S.R."/>
            <person name="Wilamowska K."/>
            <person name="Weinberg Z."/>
            <person name="Ruzzo W.L."/>
            <person name="Wloga D."/>
            <person name="Gaertig J."/>
            <person name="Frankel J."/>
            <person name="Tsao C.-C."/>
            <person name="Gorovsky M.A."/>
            <person name="Keeling P.J."/>
            <person name="Waller R.F."/>
            <person name="Patron N.J."/>
            <person name="Cherry J.M."/>
            <person name="Stover N.A."/>
            <person name="Krieger C.J."/>
            <person name="del Toro C."/>
            <person name="Ryder H.F."/>
            <person name="Williamson S.C."/>
            <person name="Barbeau R.A."/>
            <person name="Hamilton E.P."/>
            <person name="Orias E."/>
        </authorList>
    </citation>
    <scope>NUCLEOTIDE SEQUENCE [LARGE SCALE GENOMIC DNA]</scope>
    <source>
        <strain evidence="5">SB210</strain>
    </source>
</reference>